<dbReference type="GO" id="GO:0016747">
    <property type="term" value="F:acyltransferase activity, transferring groups other than amino-acyl groups"/>
    <property type="evidence" value="ECO:0007669"/>
    <property type="project" value="InterPro"/>
</dbReference>
<dbReference type="CDD" id="cd04301">
    <property type="entry name" value="NAT_SF"/>
    <property type="match status" value="1"/>
</dbReference>
<dbReference type="AlphaFoldDB" id="A0A058ZPW7"/>
<dbReference type="Pfam" id="PF00583">
    <property type="entry name" value="Acetyltransf_1"/>
    <property type="match status" value="1"/>
</dbReference>
<dbReference type="PANTHER" id="PTHR43420">
    <property type="entry name" value="ACETYLTRANSFERASE"/>
    <property type="match status" value="1"/>
</dbReference>
<evidence type="ECO:0000313" key="4">
    <source>
        <dbReference type="EMBL" id="KCV82891.1"/>
    </source>
</evidence>
<organism evidence="4 5">
    <name type="scientific">Actibacterium atlanticum</name>
    <dbReference type="NCBI Taxonomy" id="1461693"/>
    <lineage>
        <taxon>Bacteria</taxon>
        <taxon>Pseudomonadati</taxon>
        <taxon>Pseudomonadota</taxon>
        <taxon>Alphaproteobacteria</taxon>
        <taxon>Rhodobacterales</taxon>
        <taxon>Roseobacteraceae</taxon>
        <taxon>Actibacterium</taxon>
    </lineage>
</organism>
<keyword evidence="5" id="KW-1185">Reference proteome</keyword>
<accession>A0A058ZPW7</accession>
<name>A0A058ZPW7_9RHOB</name>
<dbReference type="InterPro" id="IPR016181">
    <property type="entry name" value="Acyl_CoA_acyltransferase"/>
</dbReference>
<gene>
    <name evidence="4" type="ORF">ATO10_04757</name>
</gene>
<evidence type="ECO:0000259" key="3">
    <source>
        <dbReference type="PROSITE" id="PS51186"/>
    </source>
</evidence>
<dbReference type="Proteomes" id="UP000024836">
    <property type="component" value="Unassembled WGS sequence"/>
</dbReference>
<reference evidence="4 5" key="1">
    <citation type="submission" date="2013-04" db="EMBL/GenBank/DDBJ databases">
        <title>Shimia sp. 22II-S11-Z10 Genome Sequencing.</title>
        <authorList>
            <person name="Lai Q."/>
            <person name="Li G."/>
            <person name="Shao Z."/>
        </authorList>
    </citation>
    <scope>NUCLEOTIDE SEQUENCE [LARGE SCALE GENOMIC DNA]</scope>
    <source>
        <strain evidence="5">22II-S11-Z10</strain>
    </source>
</reference>
<sequence>MTPAQLAALHALCFTVPRPWSADEFTDLLDSKGVFVQGDGHGFILGRVIAGEVELLTLAVHPKARRAGIGARLLAGFEQHAQSQGAQDAFLEVAADNTAARALYENAGYASAGLRKSYYQGPRGAHIDALVLRKSFTHS</sequence>
<evidence type="ECO:0000256" key="1">
    <source>
        <dbReference type="ARBA" id="ARBA00022679"/>
    </source>
</evidence>
<keyword evidence="1 4" id="KW-0808">Transferase</keyword>
<dbReference type="eggNOG" id="COG0456">
    <property type="taxonomic scope" value="Bacteria"/>
</dbReference>
<dbReference type="SUPFAM" id="SSF55729">
    <property type="entry name" value="Acyl-CoA N-acyltransferases (Nat)"/>
    <property type="match status" value="1"/>
</dbReference>
<dbReference type="Gene3D" id="3.40.630.30">
    <property type="match status" value="1"/>
</dbReference>
<proteinExistence type="predicted"/>
<protein>
    <submittedName>
        <fullName evidence="4">Putative ribosomal-protein-alanine acetyltransferase</fullName>
    </submittedName>
</protein>
<dbReference type="EMBL" id="AQQY01000002">
    <property type="protein sequence ID" value="KCV82891.1"/>
    <property type="molecule type" value="Genomic_DNA"/>
</dbReference>
<dbReference type="InterPro" id="IPR050680">
    <property type="entry name" value="YpeA/RimI_acetyltransf"/>
</dbReference>
<dbReference type="STRING" id="1461693.ATO10_04757"/>
<feature type="domain" description="N-acetyltransferase" evidence="3">
    <location>
        <begin position="1"/>
        <end position="137"/>
    </location>
</feature>
<dbReference type="RefSeq" id="WP_035248783.1">
    <property type="nucleotide sequence ID" value="NZ_AQQY01000002.1"/>
</dbReference>
<dbReference type="PANTHER" id="PTHR43420:SF44">
    <property type="entry name" value="ACETYLTRANSFERASE YPEA"/>
    <property type="match status" value="1"/>
</dbReference>
<dbReference type="PROSITE" id="PS51186">
    <property type="entry name" value="GNAT"/>
    <property type="match status" value="1"/>
</dbReference>
<dbReference type="InterPro" id="IPR000182">
    <property type="entry name" value="GNAT_dom"/>
</dbReference>
<dbReference type="OrthoDB" id="9804026at2"/>
<comment type="caution">
    <text evidence="4">The sequence shown here is derived from an EMBL/GenBank/DDBJ whole genome shotgun (WGS) entry which is preliminary data.</text>
</comment>
<evidence type="ECO:0000313" key="5">
    <source>
        <dbReference type="Proteomes" id="UP000024836"/>
    </source>
</evidence>
<keyword evidence="2" id="KW-0012">Acyltransferase</keyword>
<evidence type="ECO:0000256" key="2">
    <source>
        <dbReference type="ARBA" id="ARBA00023315"/>
    </source>
</evidence>